<evidence type="ECO:0000256" key="3">
    <source>
        <dbReference type="ARBA" id="ARBA00022691"/>
    </source>
</evidence>
<dbReference type="PANTHER" id="PTHR43591">
    <property type="entry name" value="METHYLTRANSFERASE"/>
    <property type="match status" value="1"/>
</dbReference>
<reference evidence="4" key="1">
    <citation type="submission" date="2019-08" db="EMBL/GenBank/DDBJ databases">
        <authorList>
            <person name="Kucharzyk K."/>
            <person name="Murdoch R.W."/>
            <person name="Higgins S."/>
            <person name="Loffler F."/>
        </authorList>
    </citation>
    <scope>NUCLEOTIDE SEQUENCE</scope>
</reference>
<dbReference type="Pfam" id="PF01209">
    <property type="entry name" value="Ubie_methyltran"/>
    <property type="match status" value="1"/>
</dbReference>
<accession>A0A644WQ73</accession>
<protein>
    <submittedName>
        <fullName evidence="4">Ubiquinone/menaquinone biosynthesis C-methyltransferase UbiE</fullName>
        <ecNumber evidence="4">2.1.1.163</ecNumber>
    </submittedName>
</protein>
<dbReference type="CDD" id="cd02440">
    <property type="entry name" value="AdoMet_MTases"/>
    <property type="match status" value="1"/>
</dbReference>
<dbReference type="PROSITE" id="PS51608">
    <property type="entry name" value="SAM_MT_UBIE"/>
    <property type="match status" value="1"/>
</dbReference>
<dbReference type="InterPro" id="IPR023576">
    <property type="entry name" value="UbiE/COQ5_MeTrFase_CS"/>
</dbReference>
<dbReference type="Gene3D" id="3.40.50.150">
    <property type="entry name" value="Vaccinia Virus protein VP39"/>
    <property type="match status" value="1"/>
</dbReference>
<dbReference type="GO" id="GO:0042181">
    <property type="term" value="P:ketone biosynthetic process"/>
    <property type="evidence" value="ECO:0007669"/>
    <property type="project" value="UniProtKB-ARBA"/>
</dbReference>
<keyword evidence="1 4" id="KW-0489">Methyltransferase</keyword>
<evidence type="ECO:0000313" key="4">
    <source>
        <dbReference type="EMBL" id="MPM05970.1"/>
    </source>
</evidence>
<dbReference type="NCBIfam" id="NF001244">
    <property type="entry name" value="PRK00216.1-5"/>
    <property type="match status" value="1"/>
</dbReference>
<comment type="caution">
    <text evidence="4">The sequence shown here is derived from an EMBL/GenBank/DDBJ whole genome shotgun (WGS) entry which is preliminary data.</text>
</comment>
<organism evidence="4">
    <name type="scientific">bioreactor metagenome</name>
    <dbReference type="NCBI Taxonomy" id="1076179"/>
    <lineage>
        <taxon>unclassified sequences</taxon>
        <taxon>metagenomes</taxon>
        <taxon>ecological metagenomes</taxon>
    </lineage>
</organism>
<name>A0A644WQ73_9ZZZZ</name>
<sequence>MSDPIAEEKKTNDVVEMFNDIAPTYDKINRRLSFSVDVIWRRKLRRAVRKFNPQQILDMSAGTGDLTLELSKLHPVKLVAADPSEKMLVIAEMKLSKALVMAELVKCSAEETPFASNEFDLITCSFGVRNFASLEKGLKEMHRILAPGGHFVILEFGMPTGFFWRNIYRFYFNNILPLRGRRLSRHNSAYTYLNQTVQKFPYGKDMEKILADCGFEIVRTKKLSGGIAWMYVVSKI</sequence>
<dbReference type="EMBL" id="VSSQ01001183">
    <property type="protein sequence ID" value="MPM05970.1"/>
    <property type="molecule type" value="Genomic_DNA"/>
</dbReference>
<keyword evidence="4" id="KW-0830">Ubiquinone</keyword>
<dbReference type="EC" id="2.1.1.163" evidence="4"/>
<dbReference type="AlphaFoldDB" id="A0A644WQ73"/>
<dbReference type="PANTHER" id="PTHR43591:SF24">
    <property type="entry name" value="2-METHOXY-6-POLYPRENYL-1,4-BENZOQUINOL METHYLASE, MITOCHONDRIAL"/>
    <property type="match status" value="1"/>
</dbReference>
<dbReference type="NCBIfam" id="TIGR01934">
    <property type="entry name" value="MenG_MenH_UbiE"/>
    <property type="match status" value="1"/>
</dbReference>
<evidence type="ECO:0000256" key="1">
    <source>
        <dbReference type="ARBA" id="ARBA00022603"/>
    </source>
</evidence>
<proteinExistence type="inferred from homology"/>
<evidence type="ECO:0000256" key="2">
    <source>
        <dbReference type="ARBA" id="ARBA00022679"/>
    </source>
</evidence>
<dbReference type="GO" id="GO:0032259">
    <property type="term" value="P:methylation"/>
    <property type="evidence" value="ECO:0007669"/>
    <property type="project" value="UniProtKB-KW"/>
</dbReference>
<keyword evidence="2 4" id="KW-0808">Transferase</keyword>
<dbReference type="PROSITE" id="PS01183">
    <property type="entry name" value="UBIE_1"/>
    <property type="match status" value="1"/>
</dbReference>
<dbReference type="InterPro" id="IPR029063">
    <property type="entry name" value="SAM-dependent_MTases_sf"/>
</dbReference>
<gene>
    <name evidence="4" type="primary">ubiE_43</name>
    <name evidence="4" type="ORF">SDC9_52265</name>
</gene>
<keyword evidence="3" id="KW-0949">S-adenosyl-L-methionine</keyword>
<dbReference type="GO" id="GO:0043770">
    <property type="term" value="F:demethylmenaquinone methyltransferase activity"/>
    <property type="evidence" value="ECO:0007669"/>
    <property type="project" value="UniProtKB-EC"/>
</dbReference>
<dbReference type="InterPro" id="IPR004033">
    <property type="entry name" value="UbiE/COQ5_MeTrFase"/>
</dbReference>
<dbReference type="SUPFAM" id="SSF53335">
    <property type="entry name" value="S-adenosyl-L-methionine-dependent methyltransferases"/>
    <property type="match status" value="1"/>
</dbReference>
<dbReference type="HAMAP" id="MF_01813">
    <property type="entry name" value="MenG_UbiE_methyltr"/>
    <property type="match status" value="1"/>
</dbReference>